<dbReference type="Gene3D" id="3.90.1300.10">
    <property type="entry name" value="Amidase signature (AS) domain"/>
    <property type="match status" value="1"/>
</dbReference>
<dbReference type="PANTHER" id="PTHR11895:SF7">
    <property type="entry name" value="GLUTAMYL-TRNA(GLN) AMIDOTRANSFERASE SUBUNIT A, MITOCHONDRIAL"/>
    <property type="match status" value="1"/>
</dbReference>
<dbReference type="Pfam" id="PF01425">
    <property type="entry name" value="Amidase"/>
    <property type="match status" value="1"/>
</dbReference>
<dbReference type="Proteomes" id="UP000502533">
    <property type="component" value="Chromosome"/>
</dbReference>
<gene>
    <name evidence="2" type="ORF">GWK63_12525</name>
</gene>
<dbReference type="PROSITE" id="PS00571">
    <property type="entry name" value="AMIDASES"/>
    <property type="match status" value="1"/>
</dbReference>
<dbReference type="InterPro" id="IPR020556">
    <property type="entry name" value="Amidase_CS"/>
</dbReference>
<dbReference type="InterPro" id="IPR023631">
    <property type="entry name" value="Amidase_dom"/>
</dbReference>
<protein>
    <submittedName>
        <fullName evidence="2">Amidase</fullName>
    </submittedName>
</protein>
<dbReference type="InterPro" id="IPR036928">
    <property type="entry name" value="AS_sf"/>
</dbReference>
<accession>A0A181C565</accession>
<evidence type="ECO:0000256" key="1">
    <source>
        <dbReference type="ARBA" id="ARBA00009199"/>
    </source>
</evidence>
<dbReference type="SUPFAM" id="SSF75304">
    <property type="entry name" value="Amidase signature (AS) enzymes"/>
    <property type="match status" value="1"/>
</dbReference>
<proteinExistence type="inferred from homology"/>
<sequence>MSLNADDYVRADAVQLAEWVRRKEVSPAEIVECAIARIDALDPVLNTVAHRLDDMARQTVAHGVPAEGMLVGVPLLVKDTGVTVAGAPMTSGSALFRGNISIADSTLITRYREAGLVLLGKTNTPELGLSFTTEPLAQGATHNPWNPDYSPGGSSGGAAAAVAAGIVPIAHASDGAGSIRLPSAHCGVFGFKPSRMRVPMGPVIGEALAGMSAPHCITRSVRDSAAMLDACAWPEPGDPYAVKASERPYMQEVARDPRRLRIGVSTRSPLGGAVHADCRDAVARAAALCAELGHEVEEAEMAYDAVAVKDAWRVIVGIAALTGVQAQEKKIGLRDRFSMLEPVNAAWMRWASGLSAVDYALALNTIRAAGRSCGRSFEMYDVFLTPAAATPPPRLGELACHDEDAEAFYDRFCAHGPFTAVHNATGCPGMSIPMGLQGQGLPVGVHFGAALGNDGVLMALAGQIERAAPWHYTCIGWKGVS</sequence>
<dbReference type="PANTHER" id="PTHR11895">
    <property type="entry name" value="TRANSAMIDASE"/>
    <property type="match status" value="1"/>
</dbReference>
<evidence type="ECO:0000313" key="2">
    <source>
        <dbReference type="EMBL" id="QIP36194.1"/>
    </source>
</evidence>
<name>A0A181C565_9PROT</name>
<dbReference type="AlphaFoldDB" id="A0A181C565"/>
<comment type="similarity">
    <text evidence="1">Belongs to the amidase family.</text>
</comment>
<organism evidence="2 3">
    <name type="scientific">Komagataeibacter rhaeticus</name>
    <dbReference type="NCBI Taxonomy" id="215221"/>
    <lineage>
        <taxon>Bacteria</taxon>
        <taxon>Pseudomonadati</taxon>
        <taxon>Pseudomonadota</taxon>
        <taxon>Alphaproteobacteria</taxon>
        <taxon>Acetobacterales</taxon>
        <taxon>Acetobacteraceae</taxon>
        <taxon>Komagataeibacter</taxon>
    </lineage>
</organism>
<dbReference type="RefSeq" id="WP_007397790.1">
    <property type="nucleotide sequence ID" value="NZ_CALMTF010000025.1"/>
</dbReference>
<dbReference type="GO" id="GO:0003824">
    <property type="term" value="F:catalytic activity"/>
    <property type="evidence" value="ECO:0007669"/>
    <property type="project" value="InterPro"/>
</dbReference>
<dbReference type="KEGG" id="kre:GWK63_12525"/>
<reference evidence="2 3" key="1">
    <citation type="submission" date="2020-03" db="EMBL/GenBank/DDBJ databases">
        <title>Isolation of cellulose-producing strains, genome characterization and application of the synthesized cellulose films as an economical and sustainable material for piezoelectric sensor construction.</title>
        <authorList>
            <person name="Mangayil R.K."/>
        </authorList>
    </citation>
    <scope>NUCLEOTIDE SEQUENCE [LARGE SCALE GENOMIC DNA]</scope>
    <source>
        <strain evidence="2 3">ENS 9a1a</strain>
    </source>
</reference>
<dbReference type="EMBL" id="CP050139">
    <property type="protein sequence ID" value="QIP36194.1"/>
    <property type="molecule type" value="Genomic_DNA"/>
</dbReference>
<dbReference type="GeneID" id="85022987"/>
<dbReference type="InterPro" id="IPR000120">
    <property type="entry name" value="Amidase"/>
</dbReference>
<evidence type="ECO:0000313" key="3">
    <source>
        <dbReference type="Proteomes" id="UP000502533"/>
    </source>
</evidence>
<keyword evidence="3" id="KW-1185">Reference proteome</keyword>